<evidence type="ECO:0000256" key="5">
    <source>
        <dbReference type="SAM" id="MobiDB-lite"/>
    </source>
</evidence>
<dbReference type="GO" id="GO:1990817">
    <property type="term" value="F:poly(A) RNA polymerase activity"/>
    <property type="evidence" value="ECO:0007669"/>
    <property type="project" value="UniProtKB-EC"/>
</dbReference>
<sequence length="740" mass="83402">MAQEPRNSRRDDRNPRRPSRDYNDRDRRDNRDRRDQRDYPPPPPRQDSYRAANPSLPPRPPPQANGDGYRRPYGGNDNYSQAQDSRNTDFRDRRDYRSHASSSDSYRPPQSDFTFRAEKPSGVQDFSVNDYRGNNQRSNDRRDHGPSRRGARGSRGRGDTFRGRGGRQPRRIFIPSERELLSGNHAAEPELDLSKTGVKYRALEDLSDSDEADMDISGDEGDGSGQEPSRKRTRTSLSSAADNTVPKWSNPDPYTAIPPESATQTKKKDVVAMIRKARVVTAEDVTASIPTEAADFISCDFDSTEPEESEPEEEQEVVGAPASRGGGRAAVDLPTRDPYTSALGSRKRTHDDVIKAPSVKLGRPAGPEKHCDVLREWCEKSSEDPTPWLKMTHASSVKPAVRLHKEVKDFYDFVRPQDFEQRVRDELVADLKDWCRSVFRDADVYPFGSYPTGLYLPTSDMDLVIVSDGVMSGKGISKYHAKKFLWRFSHSLESSGKVRERLLEVISKAKVPLVKFVHKKTSLKVDISFENTGGLTAVNTFNDWKQQYPAMPILATMIKHLLCMRGLNEPASGGIGGFSVICLVVSMLQQMPQVQARSMETGHHLGQLLLHFLDLYGNKFNYRETAISVNPPEYIAKNRVPNITYRNPDRLAIIDPNDPCNDISGGSQNTLLIQGVFREAHDNLQAEIKAVDAGAPNTKSPGYSMLRPVFGGDYSSFRVQRRWLQEIDRNQDSQSRRRGR</sequence>
<feature type="compositionally biased region" description="Polar residues" evidence="5">
    <location>
        <begin position="124"/>
        <end position="137"/>
    </location>
</feature>
<feature type="region of interest" description="Disordered" evidence="5">
    <location>
        <begin position="301"/>
        <end position="353"/>
    </location>
</feature>
<dbReference type="Proteomes" id="UP001172155">
    <property type="component" value="Unassembled WGS sequence"/>
</dbReference>
<dbReference type="GO" id="GO:0005730">
    <property type="term" value="C:nucleolus"/>
    <property type="evidence" value="ECO:0007669"/>
    <property type="project" value="TreeGrafter"/>
</dbReference>
<evidence type="ECO:0000259" key="7">
    <source>
        <dbReference type="Pfam" id="PF22600"/>
    </source>
</evidence>
<evidence type="ECO:0000259" key="6">
    <source>
        <dbReference type="Pfam" id="PF03828"/>
    </source>
</evidence>
<dbReference type="InterPro" id="IPR045862">
    <property type="entry name" value="Trf4-like"/>
</dbReference>
<protein>
    <recommendedName>
        <fullName evidence="2">polynucleotide adenylyltransferase</fullName>
        <ecNumber evidence="2">2.7.7.19</ecNumber>
    </recommendedName>
</protein>
<dbReference type="GO" id="GO:0031499">
    <property type="term" value="C:TRAMP complex"/>
    <property type="evidence" value="ECO:0007669"/>
    <property type="project" value="TreeGrafter"/>
</dbReference>
<dbReference type="SUPFAM" id="SSF81631">
    <property type="entry name" value="PAP/OAS1 substrate-binding domain"/>
    <property type="match status" value="1"/>
</dbReference>
<evidence type="ECO:0000313" key="8">
    <source>
        <dbReference type="EMBL" id="KAK0743059.1"/>
    </source>
</evidence>
<dbReference type="GO" id="GO:0010605">
    <property type="term" value="P:negative regulation of macromolecule metabolic process"/>
    <property type="evidence" value="ECO:0007669"/>
    <property type="project" value="UniProtKB-ARBA"/>
</dbReference>
<dbReference type="CDD" id="cd05402">
    <property type="entry name" value="NT_PAP_TUTase"/>
    <property type="match status" value="1"/>
</dbReference>
<feature type="compositionally biased region" description="Acidic residues" evidence="5">
    <location>
        <begin position="205"/>
        <end position="222"/>
    </location>
</feature>
<comment type="similarity">
    <text evidence="1">Belongs to the DNA polymerase type-B-like family.</text>
</comment>
<dbReference type="GO" id="GO:0043634">
    <property type="term" value="P:polyadenylation-dependent ncRNA catabolic process"/>
    <property type="evidence" value="ECO:0007669"/>
    <property type="project" value="TreeGrafter"/>
</dbReference>
<dbReference type="Gene3D" id="3.30.460.10">
    <property type="entry name" value="Beta Polymerase, domain 2"/>
    <property type="match status" value="1"/>
</dbReference>
<dbReference type="AlphaFoldDB" id="A0AA40EPE1"/>
<dbReference type="GO" id="GO:0031123">
    <property type="term" value="P:RNA 3'-end processing"/>
    <property type="evidence" value="ECO:0007669"/>
    <property type="project" value="TreeGrafter"/>
</dbReference>
<dbReference type="InterPro" id="IPR043519">
    <property type="entry name" value="NT_sf"/>
</dbReference>
<feature type="domain" description="PAP-associated" evidence="6">
    <location>
        <begin position="604"/>
        <end position="660"/>
    </location>
</feature>
<dbReference type="PANTHER" id="PTHR23092">
    <property type="entry name" value="POLY(A) RNA POLYMERASE"/>
    <property type="match status" value="1"/>
</dbReference>
<dbReference type="InterPro" id="IPR054708">
    <property type="entry name" value="MTPAP-like_central"/>
</dbReference>
<dbReference type="Pfam" id="PF03828">
    <property type="entry name" value="PAP_assoc"/>
    <property type="match status" value="1"/>
</dbReference>
<accession>A0AA40EPE1</accession>
<evidence type="ECO:0000313" key="9">
    <source>
        <dbReference type="Proteomes" id="UP001172155"/>
    </source>
</evidence>
<evidence type="ECO:0000256" key="4">
    <source>
        <dbReference type="ARBA" id="ARBA00022842"/>
    </source>
</evidence>
<gene>
    <name evidence="8" type="ORF">B0T18DRAFT_349932</name>
</gene>
<feature type="region of interest" description="Disordered" evidence="5">
    <location>
        <begin position="1"/>
        <end position="265"/>
    </location>
</feature>
<dbReference type="SUPFAM" id="SSF81301">
    <property type="entry name" value="Nucleotidyltransferase"/>
    <property type="match status" value="1"/>
</dbReference>
<evidence type="ECO:0000256" key="1">
    <source>
        <dbReference type="ARBA" id="ARBA00008593"/>
    </source>
</evidence>
<dbReference type="Pfam" id="PF22600">
    <property type="entry name" value="MTPAP-like_central"/>
    <property type="match status" value="1"/>
</dbReference>
<dbReference type="Gene3D" id="1.10.1410.10">
    <property type="match status" value="1"/>
</dbReference>
<evidence type="ECO:0000256" key="3">
    <source>
        <dbReference type="ARBA" id="ARBA00022723"/>
    </source>
</evidence>
<dbReference type="InterPro" id="IPR002058">
    <property type="entry name" value="PAP_assoc"/>
</dbReference>
<name>A0AA40EPE1_9PEZI</name>
<keyword evidence="9" id="KW-1185">Reference proteome</keyword>
<feature type="compositionally biased region" description="Acidic residues" evidence="5">
    <location>
        <begin position="302"/>
        <end position="316"/>
    </location>
</feature>
<evidence type="ECO:0000256" key="2">
    <source>
        <dbReference type="ARBA" id="ARBA00012388"/>
    </source>
</evidence>
<proteinExistence type="inferred from homology"/>
<feature type="compositionally biased region" description="Basic and acidic residues" evidence="5">
    <location>
        <begin position="1"/>
        <end position="38"/>
    </location>
</feature>
<dbReference type="GO" id="GO:0003729">
    <property type="term" value="F:mRNA binding"/>
    <property type="evidence" value="ECO:0007669"/>
    <property type="project" value="TreeGrafter"/>
</dbReference>
<dbReference type="EMBL" id="JAUKUD010000005">
    <property type="protein sequence ID" value="KAK0743059.1"/>
    <property type="molecule type" value="Genomic_DNA"/>
</dbReference>
<organism evidence="8 9">
    <name type="scientific">Schizothecium vesticola</name>
    <dbReference type="NCBI Taxonomy" id="314040"/>
    <lineage>
        <taxon>Eukaryota</taxon>
        <taxon>Fungi</taxon>
        <taxon>Dikarya</taxon>
        <taxon>Ascomycota</taxon>
        <taxon>Pezizomycotina</taxon>
        <taxon>Sordariomycetes</taxon>
        <taxon>Sordariomycetidae</taxon>
        <taxon>Sordariales</taxon>
        <taxon>Schizotheciaceae</taxon>
        <taxon>Schizothecium</taxon>
    </lineage>
</organism>
<dbReference type="EC" id="2.7.7.19" evidence="2"/>
<reference evidence="8" key="1">
    <citation type="submission" date="2023-06" db="EMBL/GenBank/DDBJ databases">
        <title>Genome-scale phylogeny and comparative genomics of the fungal order Sordariales.</title>
        <authorList>
            <consortium name="Lawrence Berkeley National Laboratory"/>
            <person name="Hensen N."/>
            <person name="Bonometti L."/>
            <person name="Westerberg I."/>
            <person name="Brannstrom I.O."/>
            <person name="Guillou S."/>
            <person name="Cros-Aarteil S."/>
            <person name="Calhoun S."/>
            <person name="Haridas S."/>
            <person name="Kuo A."/>
            <person name="Mondo S."/>
            <person name="Pangilinan J."/>
            <person name="Riley R."/>
            <person name="LaButti K."/>
            <person name="Andreopoulos B."/>
            <person name="Lipzen A."/>
            <person name="Chen C."/>
            <person name="Yanf M."/>
            <person name="Daum C."/>
            <person name="Ng V."/>
            <person name="Clum A."/>
            <person name="Steindorff A."/>
            <person name="Ohm R."/>
            <person name="Martin F."/>
            <person name="Silar P."/>
            <person name="Natvig D."/>
            <person name="Lalanne C."/>
            <person name="Gautier V."/>
            <person name="Ament-velasquez S.L."/>
            <person name="Kruys A."/>
            <person name="Hutchinson M.I."/>
            <person name="Powell A.J."/>
            <person name="Barry K."/>
            <person name="Miller A.N."/>
            <person name="Grigoriev I.V."/>
            <person name="Debuchy R."/>
            <person name="Gladieux P."/>
            <person name="Thoren M.H."/>
            <person name="Johannesson H."/>
        </authorList>
    </citation>
    <scope>NUCLEOTIDE SEQUENCE</scope>
    <source>
        <strain evidence="8">SMH3187-1</strain>
    </source>
</reference>
<keyword evidence="4" id="KW-0460">Magnesium</keyword>
<feature type="compositionally biased region" description="Basic and acidic residues" evidence="5">
    <location>
        <begin position="86"/>
        <end position="98"/>
    </location>
</feature>
<feature type="domain" description="Poly(A) RNA polymerase mitochondrial-like central palm" evidence="7">
    <location>
        <begin position="403"/>
        <end position="537"/>
    </location>
</feature>
<dbReference type="PANTHER" id="PTHR23092:SF15">
    <property type="entry name" value="INACTIVE NON-CANONICAL POLY(A) RNA POLYMERASE PROTEIN TRF4-2-RELATED"/>
    <property type="match status" value="1"/>
</dbReference>
<keyword evidence="3" id="KW-0479">Metal-binding</keyword>
<dbReference type="GO" id="GO:0046872">
    <property type="term" value="F:metal ion binding"/>
    <property type="evidence" value="ECO:0007669"/>
    <property type="project" value="UniProtKB-KW"/>
</dbReference>
<comment type="caution">
    <text evidence="8">The sequence shown here is derived from an EMBL/GenBank/DDBJ whole genome shotgun (WGS) entry which is preliminary data.</text>
</comment>